<dbReference type="EMBL" id="LR877158">
    <property type="protein sequence ID" value="CAD2219485.1"/>
    <property type="molecule type" value="Genomic_DNA"/>
</dbReference>
<name>A0A7G2CJD1_9TRYP</name>
<feature type="compositionally biased region" description="Basic and acidic residues" evidence="1">
    <location>
        <begin position="265"/>
        <end position="291"/>
    </location>
</feature>
<reference evidence="2 3" key="1">
    <citation type="submission" date="2020-08" db="EMBL/GenBank/DDBJ databases">
        <authorList>
            <person name="Newling K."/>
            <person name="Davey J."/>
            <person name="Forrester S."/>
        </authorList>
    </citation>
    <scope>NUCLEOTIDE SEQUENCE [LARGE SCALE GENOMIC DNA]</scope>
    <source>
        <strain evidence="3">Crithidia deanei Carvalho (ATCC PRA-265)</strain>
    </source>
</reference>
<feature type="region of interest" description="Disordered" evidence="1">
    <location>
        <begin position="547"/>
        <end position="566"/>
    </location>
</feature>
<evidence type="ECO:0000313" key="2">
    <source>
        <dbReference type="EMBL" id="CAD2219485.1"/>
    </source>
</evidence>
<protein>
    <submittedName>
        <fullName evidence="2">Uncharacterized protein</fullName>
    </submittedName>
</protein>
<dbReference type="SUPFAM" id="SSF57997">
    <property type="entry name" value="Tropomyosin"/>
    <property type="match status" value="1"/>
</dbReference>
<feature type="region of interest" description="Disordered" evidence="1">
    <location>
        <begin position="1"/>
        <end position="35"/>
    </location>
</feature>
<sequence length="843" mass="97004">MNKSNFSQSPRGLVPYNAQRAGSEASGGYSSSRQAELRGTLIRVERDLAEMREECGTRGMMVDKLEAALYKEKNQNQALRERHAQDLEAERQEHAAQTKQLREQIKVLKMVAEGAMADKEKAVAEGDRRKRELSDLLDAERAEKSAIMAEYRQQTEALISEQGREITSLRRALDDLKEEYDKLSCEHEAAMEERASLLEQLEETKTQTDREKQDQNRKNKEAISRLQEEKEALQEELNKKQEEQIQENNQYKKKLQELTDNLQKATDKARQQEEENNRVSEKLKQDHRKEVAALQSELSDMKFRKEKQEGELRKELEKAAQSEEKSVENLRQQLEQARAEKENAISESYKQRDELQEKHRAKIAQAQNAIDNLQQELAEERAQRKDAESELDVLRVRAENNEKTLDNLSDELEAVQAEHRARERAVEKAHQEAVEDLRNKLRNTQTELATAQQQLRQGAIEQQKLRDEVATKADALDHAKADQNRLLGEFDDELHKRDNTYKAKLGDLEEALEQLRGQRNQLEADNHRLERNNKDLEARLLGTSRQVEEERGALEGTAKKLQEAKNQGEELRRQLAVEQDRGASLEEKVHDLERQLGEAGMMQEDLEQAVQLGEKRLSELQGDLERMSKAHETKLNDQGQRHKAEAAALRMSAEQLRGELNRAKDELLAKEAKLQELREETVDHHREGALREEALQEELQDMQEAHEAEMRRMDELLNNLRGDLAKAQAMCAQYQRELSNAHRDSAGGRSDLEAALEQSEAARAKLQEDAMYREELNQELQGTVRLLTARLNAHEEDSQRFQDELAETNRKIQDAHTMIGRKDATIGQLNAKLKAYEARSGAL</sequence>
<dbReference type="OrthoDB" id="250328at2759"/>
<feature type="region of interest" description="Disordered" evidence="1">
    <location>
        <begin position="75"/>
        <end position="100"/>
    </location>
</feature>
<accession>A0A7G2CJD1</accession>
<keyword evidence="3" id="KW-1185">Reference proteome</keyword>
<dbReference type="AlphaFoldDB" id="A0A7G2CJD1"/>
<feature type="compositionally biased region" description="Low complexity" evidence="1">
    <location>
        <begin position="21"/>
        <end position="32"/>
    </location>
</feature>
<organism evidence="2 3">
    <name type="scientific">Angomonas deanei</name>
    <dbReference type="NCBI Taxonomy" id="59799"/>
    <lineage>
        <taxon>Eukaryota</taxon>
        <taxon>Discoba</taxon>
        <taxon>Euglenozoa</taxon>
        <taxon>Kinetoplastea</taxon>
        <taxon>Metakinetoplastina</taxon>
        <taxon>Trypanosomatida</taxon>
        <taxon>Trypanosomatidae</taxon>
        <taxon>Strigomonadinae</taxon>
        <taxon>Angomonas</taxon>
    </lineage>
</organism>
<feature type="compositionally biased region" description="Basic and acidic residues" evidence="1">
    <location>
        <begin position="194"/>
        <end position="243"/>
    </location>
</feature>
<dbReference type="Proteomes" id="UP000515908">
    <property type="component" value="Chromosome 14"/>
</dbReference>
<evidence type="ECO:0000313" key="3">
    <source>
        <dbReference type="Proteomes" id="UP000515908"/>
    </source>
</evidence>
<proteinExistence type="predicted"/>
<feature type="region of interest" description="Disordered" evidence="1">
    <location>
        <begin position="194"/>
        <end position="345"/>
    </location>
</feature>
<gene>
    <name evidence="2" type="ORF">ADEAN_000699200</name>
</gene>
<dbReference type="VEuPathDB" id="TriTrypDB:ADEAN_000699200"/>
<feature type="compositionally biased region" description="Basic and acidic residues" evidence="1">
    <location>
        <begin position="299"/>
        <end position="328"/>
    </location>
</feature>
<evidence type="ECO:0000256" key="1">
    <source>
        <dbReference type="SAM" id="MobiDB-lite"/>
    </source>
</evidence>
<feature type="compositionally biased region" description="Polar residues" evidence="1">
    <location>
        <begin position="1"/>
        <end position="10"/>
    </location>
</feature>